<evidence type="ECO:0008006" key="3">
    <source>
        <dbReference type="Google" id="ProtNLM"/>
    </source>
</evidence>
<sequence length="273" mass="28340">MRIQNTALTVALGLTVILSGTSAATPRANSLISLETIPSVGFRPVDTTAAKKMDISGDLITGSKLDITNIYITDKDGDLISLDKMVASSDKIKWYLVDNDADIPSGSAAAEGLSFTIPGDAGGKKIKVVYRIVTATGTPDTAHALNTVLLTTASSGVGGDQAADGTISNKVKSVTIRVNNLTVPTVEVNGTANADTPVTGGTLEAVLACATATPAADCSVDKYDFQWQIADAAAPSTFTDITSSHAESNKYTVKGTEQNKLFRVNVTPKTTKK</sequence>
<comment type="caution">
    <text evidence="2">The sequence shown here is derived from an EMBL/GenBank/DDBJ whole genome shotgun (WGS) entry which is preliminary data.</text>
</comment>
<name>A0A5T3EN90_SALER</name>
<dbReference type="Gene3D" id="2.60.40.2700">
    <property type="match status" value="1"/>
</dbReference>
<dbReference type="InterPro" id="IPR054665">
    <property type="entry name" value="ZirU-like_dom"/>
</dbReference>
<dbReference type="NCBIfam" id="NF040485">
    <property type="entry name" value="ZirU_fam"/>
    <property type="match status" value="1"/>
</dbReference>
<evidence type="ECO:0000256" key="1">
    <source>
        <dbReference type="SAM" id="SignalP"/>
    </source>
</evidence>
<gene>
    <name evidence="2" type="ORF">D9N54_24790</name>
</gene>
<feature type="non-terminal residue" evidence="2">
    <location>
        <position position="273"/>
    </location>
</feature>
<feature type="signal peptide" evidence="1">
    <location>
        <begin position="1"/>
        <end position="23"/>
    </location>
</feature>
<dbReference type="AlphaFoldDB" id="A0A5T3EN90"/>
<dbReference type="EMBL" id="AACXJM010000094">
    <property type="protein sequence ID" value="EAN2043976.1"/>
    <property type="molecule type" value="Genomic_DNA"/>
</dbReference>
<keyword evidence="1" id="KW-0732">Signal</keyword>
<accession>A0A5T3EN90</accession>
<protein>
    <recommendedName>
        <fullName evidence="3">Lipoprotein</fullName>
    </recommendedName>
</protein>
<evidence type="ECO:0000313" key="2">
    <source>
        <dbReference type="EMBL" id="EAN2043976.1"/>
    </source>
</evidence>
<organism evidence="2">
    <name type="scientific">Salmonella enterica</name>
    <name type="common">Salmonella choleraesuis</name>
    <dbReference type="NCBI Taxonomy" id="28901"/>
    <lineage>
        <taxon>Bacteria</taxon>
        <taxon>Pseudomonadati</taxon>
        <taxon>Pseudomonadota</taxon>
        <taxon>Gammaproteobacteria</taxon>
        <taxon>Enterobacterales</taxon>
        <taxon>Enterobacteriaceae</taxon>
        <taxon>Salmonella</taxon>
    </lineage>
</organism>
<proteinExistence type="predicted"/>
<reference evidence="2" key="1">
    <citation type="submission" date="2018-10" db="EMBL/GenBank/DDBJ databases">
        <authorList>
            <consortium name="PulseNet: The National Subtyping Network for Foodborne Disease Surveillance"/>
            <person name="Tarr C.L."/>
            <person name="Trees E."/>
            <person name="Katz L.S."/>
            <person name="Carleton-Romer H.A."/>
            <person name="Stroika S."/>
            <person name="Kucerova Z."/>
            <person name="Roache K.F."/>
            <person name="Sabol A.L."/>
            <person name="Besser J."/>
            <person name="Gerner-Smidt P."/>
        </authorList>
    </citation>
    <scope>NUCLEOTIDE SEQUENCE</scope>
    <source>
        <strain evidence="2">PNUSAS056738</strain>
    </source>
</reference>
<feature type="chain" id="PRO_5026018484" description="Lipoprotein" evidence="1">
    <location>
        <begin position="24"/>
        <end position="273"/>
    </location>
</feature>